<dbReference type="GO" id="GO:0005737">
    <property type="term" value="C:cytoplasm"/>
    <property type="evidence" value="ECO:0007669"/>
    <property type="project" value="TreeGrafter"/>
</dbReference>
<dbReference type="InterPro" id="IPR000845">
    <property type="entry name" value="Nucleoside_phosphorylase_d"/>
</dbReference>
<feature type="binding site" evidence="10">
    <location>
        <position position="30"/>
    </location>
    <ligand>
        <name>phosphate</name>
        <dbReference type="ChEBI" id="CHEBI:43474"/>
    </ligand>
</feature>
<name>A0A161PUR4_9FIRM</name>
<feature type="binding site" evidence="10">
    <location>
        <position position="113"/>
    </location>
    <ligand>
        <name>phosphate</name>
        <dbReference type="ChEBI" id="CHEBI:43474"/>
    </ligand>
</feature>
<comment type="pathway">
    <text evidence="2 9">Purine metabolism; purine nucleoside salvage.</text>
</comment>
<feature type="binding site" evidence="10">
    <location>
        <begin position="81"/>
        <end position="83"/>
    </location>
    <ligand>
        <name>phosphate</name>
        <dbReference type="ChEBI" id="CHEBI:43474"/>
    </ligand>
</feature>
<dbReference type="EMBL" id="LOHZ01000027">
    <property type="protein sequence ID" value="KYO66505.1"/>
    <property type="molecule type" value="Genomic_DNA"/>
</dbReference>
<gene>
    <name evidence="12" type="primary">punA</name>
    <name evidence="12" type="ORF">ATZ99_11330</name>
</gene>
<dbReference type="EC" id="2.4.2.1" evidence="9"/>
<reference evidence="12 13" key="1">
    <citation type="submission" date="2015-12" db="EMBL/GenBank/DDBJ databases">
        <title>Draft genome of Thermovenabulum gondwanense isolated from a red thermophilic microbial mat colonisisng an outflow channel of a bore well.</title>
        <authorList>
            <person name="Patel B.K."/>
        </authorList>
    </citation>
    <scope>NUCLEOTIDE SEQUENCE [LARGE SCALE GENOMIC DNA]</scope>
    <source>
        <strain evidence="12 13">R270</strain>
    </source>
</reference>
<dbReference type="PROSITE" id="PS01240">
    <property type="entry name" value="PNP_MTAP_2"/>
    <property type="match status" value="1"/>
</dbReference>
<dbReference type="OrthoDB" id="1523230at2"/>
<dbReference type="SUPFAM" id="SSF53167">
    <property type="entry name" value="Purine and uridine phosphorylases"/>
    <property type="match status" value="1"/>
</dbReference>
<evidence type="ECO:0000313" key="12">
    <source>
        <dbReference type="EMBL" id="KYO66505.1"/>
    </source>
</evidence>
<evidence type="ECO:0000256" key="6">
    <source>
        <dbReference type="ARBA" id="ARBA00022676"/>
    </source>
</evidence>
<organism evidence="12 13">
    <name type="scientific">Thermovenabulum gondwanense</name>
    <dbReference type="NCBI Taxonomy" id="520767"/>
    <lineage>
        <taxon>Bacteria</taxon>
        <taxon>Bacillati</taxon>
        <taxon>Bacillota</taxon>
        <taxon>Clostridia</taxon>
        <taxon>Thermosediminibacterales</taxon>
        <taxon>Thermosediminibacteraceae</taxon>
        <taxon>Thermovenabulum</taxon>
    </lineage>
</organism>
<dbReference type="AlphaFoldDB" id="A0A161PUR4"/>
<evidence type="ECO:0000256" key="8">
    <source>
        <dbReference type="ARBA" id="ARBA00048556"/>
    </source>
</evidence>
<comment type="subunit">
    <text evidence="4">Homotrimer.</text>
</comment>
<feature type="domain" description="Nucleoside phosphorylase" evidence="11">
    <location>
        <begin position="23"/>
        <end position="270"/>
    </location>
</feature>
<dbReference type="GO" id="GO:0004731">
    <property type="term" value="F:purine-nucleoside phosphorylase activity"/>
    <property type="evidence" value="ECO:0007669"/>
    <property type="project" value="UniProtKB-EC"/>
</dbReference>
<evidence type="ECO:0000256" key="2">
    <source>
        <dbReference type="ARBA" id="ARBA00005058"/>
    </source>
</evidence>
<evidence type="ECO:0000256" key="10">
    <source>
        <dbReference type="PIRSR" id="PIRSR000477-2"/>
    </source>
</evidence>
<keyword evidence="5" id="KW-0597">Phosphoprotein</keyword>
<protein>
    <recommendedName>
        <fullName evidence="9">Purine nucleoside phosphorylase</fullName>
        <ecNumber evidence="9">2.4.2.1</ecNumber>
    </recommendedName>
    <alternativeName>
        <fullName evidence="9">Inosine-guanosine phosphorylase</fullName>
    </alternativeName>
</protein>
<dbReference type="InterPro" id="IPR011270">
    <property type="entry name" value="Pur_Nuc_Pase_Ino/Guo-sp"/>
</dbReference>
<feature type="binding site" evidence="10">
    <location>
        <position position="235"/>
    </location>
    <ligand>
        <name>a purine D-ribonucleoside</name>
        <dbReference type="ChEBI" id="CHEBI:142355"/>
    </ligand>
</feature>
<proteinExistence type="inferred from homology"/>
<dbReference type="PATRIC" id="fig|520767.4.peg.1235"/>
<feature type="binding site" evidence="10">
    <location>
        <position position="61"/>
    </location>
    <ligand>
        <name>phosphate</name>
        <dbReference type="ChEBI" id="CHEBI:43474"/>
    </ligand>
</feature>
<dbReference type="NCBIfam" id="TIGR01700">
    <property type="entry name" value="PNPH"/>
    <property type="match status" value="1"/>
</dbReference>
<keyword evidence="13" id="KW-1185">Reference proteome</keyword>
<dbReference type="NCBIfam" id="TIGR01697">
    <property type="entry name" value="PNPH-PUNA-XAPA"/>
    <property type="match status" value="1"/>
</dbReference>
<evidence type="ECO:0000256" key="5">
    <source>
        <dbReference type="ARBA" id="ARBA00022553"/>
    </source>
</evidence>
<comment type="function">
    <text evidence="1">The purine nucleoside phosphorylases catalyze the phosphorolytic breakdown of the N-glycosidic bond in the beta-(deoxy)ribonucleoside molecules, with the formation of the corresponding free purine bases and pentose-1-phosphate. Cleaves guanosine, inosine, 2'-deoxyguanosine and 2'-deoxyinosine.</text>
</comment>
<dbReference type="InterPro" id="IPR018099">
    <property type="entry name" value="Purine_phosphorylase-2_CS"/>
</dbReference>
<keyword evidence="7 9" id="KW-0808">Transferase</keyword>
<evidence type="ECO:0000313" key="13">
    <source>
        <dbReference type="Proteomes" id="UP000075737"/>
    </source>
</evidence>
<dbReference type="STRING" id="520767.ATZ99_11330"/>
<evidence type="ECO:0000259" key="11">
    <source>
        <dbReference type="Pfam" id="PF01048"/>
    </source>
</evidence>
<dbReference type="PIRSF" id="PIRSF000477">
    <property type="entry name" value="PurNPase"/>
    <property type="match status" value="1"/>
</dbReference>
<dbReference type="Pfam" id="PF01048">
    <property type="entry name" value="PNP_UDP_1"/>
    <property type="match status" value="1"/>
</dbReference>
<dbReference type="CDD" id="cd09009">
    <property type="entry name" value="PNP-EcPNPII_like"/>
    <property type="match status" value="1"/>
</dbReference>
<accession>A0A161PUR4</accession>
<evidence type="ECO:0000256" key="7">
    <source>
        <dbReference type="ARBA" id="ARBA00022679"/>
    </source>
</evidence>
<sequence>MSYKEELFNALAFLKEKVNRKPEIGIILGSGLGELGDLAKDPVIISYRDIPGFPASTVKGHRGNLIFGKLRGKDVVMMQGRFHLYEGYPVNKVAFGVRVLGLLGINTLIVSNAAGGINEDLRPGDLMVIKDHINFTGENPAIGEEIDELGPRFFDMTVAYDEKLRRMARQVFEDSGEKFKEGVYAFFKGPSYETPAEIKMLKILGADAVGMSTVPEVIAARQMGIRVFGVSLITNMAAGINKEPLSHEEVLDISKKAGRKFIDIILRFIERIH</sequence>
<comment type="similarity">
    <text evidence="3 9">Belongs to the PNP/MTAP phosphorylase family.</text>
</comment>
<dbReference type="GO" id="GO:0009116">
    <property type="term" value="P:nucleoside metabolic process"/>
    <property type="evidence" value="ECO:0007669"/>
    <property type="project" value="InterPro"/>
</dbReference>
<evidence type="ECO:0000256" key="1">
    <source>
        <dbReference type="ARBA" id="ARBA00002678"/>
    </source>
</evidence>
<comment type="caution">
    <text evidence="12">The sequence shown here is derived from an EMBL/GenBank/DDBJ whole genome shotgun (WGS) entry which is preliminary data.</text>
</comment>
<dbReference type="InterPro" id="IPR011268">
    <property type="entry name" value="Purine_phosphorylase"/>
</dbReference>
<dbReference type="PANTHER" id="PTHR11904:SF9">
    <property type="entry name" value="PURINE NUCLEOSIDE PHOSPHORYLASE-RELATED"/>
    <property type="match status" value="1"/>
</dbReference>
<evidence type="ECO:0000256" key="3">
    <source>
        <dbReference type="ARBA" id="ARBA00006751"/>
    </source>
</evidence>
<dbReference type="UniPathway" id="UPA00606"/>
<dbReference type="FunFam" id="3.40.50.1580:FF:000010">
    <property type="entry name" value="Purine nucleoside phosphorylase"/>
    <property type="match status" value="1"/>
</dbReference>
<evidence type="ECO:0000256" key="9">
    <source>
        <dbReference type="PIRNR" id="PIRNR000477"/>
    </source>
</evidence>
<dbReference type="Proteomes" id="UP000075737">
    <property type="component" value="Unassembled WGS sequence"/>
</dbReference>
<comment type="catalytic activity">
    <reaction evidence="8">
        <text>a purine 2'-deoxy-D-ribonucleoside + phosphate = a purine nucleobase + 2-deoxy-alpha-D-ribose 1-phosphate</text>
        <dbReference type="Rhea" id="RHEA:36431"/>
        <dbReference type="ChEBI" id="CHEBI:26386"/>
        <dbReference type="ChEBI" id="CHEBI:43474"/>
        <dbReference type="ChEBI" id="CHEBI:57259"/>
        <dbReference type="ChEBI" id="CHEBI:142361"/>
        <dbReference type="EC" id="2.4.2.1"/>
    </reaction>
</comment>
<dbReference type="Gene3D" id="3.40.50.1580">
    <property type="entry name" value="Nucleoside phosphorylase domain"/>
    <property type="match status" value="1"/>
</dbReference>
<dbReference type="InterPro" id="IPR035994">
    <property type="entry name" value="Nucleoside_phosphorylase_sf"/>
</dbReference>
<evidence type="ECO:0000256" key="4">
    <source>
        <dbReference type="ARBA" id="ARBA00011233"/>
    </source>
</evidence>
<feature type="binding site" evidence="10">
    <location>
        <position position="193"/>
    </location>
    <ligand>
        <name>a purine D-ribonucleoside</name>
        <dbReference type="ChEBI" id="CHEBI:142355"/>
    </ligand>
</feature>
<dbReference type="RefSeq" id="WP_068748263.1">
    <property type="nucleotide sequence ID" value="NZ_LOHZ01000027.1"/>
</dbReference>
<dbReference type="PANTHER" id="PTHR11904">
    <property type="entry name" value="METHYLTHIOADENOSINE/PURINE NUCLEOSIDE PHOSPHORYLASE"/>
    <property type="match status" value="1"/>
</dbReference>
<keyword evidence="6 9" id="KW-0328">Glycosyltransferase</keyword>
<feature type="binding site" evidence="10">
    <location>
        <position position="212"/>
    </location>
    <ligand>
        <name>phosphate</name>
        <dbReference type="ChEBI" id="CHEBI:43474"/>
    </ligand>
</feature>
<dbReference type="NCBIfam" id="NF006054">
    <property type="entry name" value="PRK08202.1"/>
    <property type="match status" value="1"/>
</dbReference>